<dbReference type="GO" id="GO:0051016">
    <property type="term" value="P:barbed-end actin filament capping"/>
    <property type="evidence" value="ECO:0007669"/>
    <property type="project" value="InterPro"/>
</dbReference>
<dbReference type="eggNOG" id="ENOG502S02E">
    <property type="taxonomic scope" value="Eukaryota"/>
</dbReference>
<dbReference type="RefSeq" id="XP_022462843.1">
    <property type="nucleotide sequence ID" value="XM_022611433.1"/>
</dbReference>
<feature type="compositionally biased region" description="Polar residues" evidence="4">
    <location>
        <begin position="43"/>
        <end position="57"/>
    </location>
</feature>
<feature type="compositionally biased region" description="Basic and acidic residues" evidence="4">
    <location>
        <begin position="844"/>
        <end position="857"/>
    </location>
</feature>
<comment type="similarity">
    <text evidence="2">Belongs to the AIM3 family.</text>
</comment>
<accession>J7RUR6</accession>
<dbReference type="KEGG" id="kng:KNAG_0B01500"/>
<proteinExistence type="inferred from homology"/>
<evidence type="ECO:0000256" key="1">
    <source>
        <dbReference type="ARBA" id="ARBA00004256"/>
    </source>
</evidence>
<feature type="compositionally biased region" description="Polar residues" evidence="4">
    <location>
        <begin position="533"/>
        <end position="546"/>
    </location>
</feature>
<feature type="compositionally biased region" description="Low complexity" evidence="4">
    <location>
        <begin position="754"/>
        <end position="763"/>
    </location>
</feature>
<dbReference type="Proteomes" id="UP000006310">
    <property type="component" value="Chromosome 2"/>
</dbReference>
<feature type="compositionally biased region" description="Polar residues" evidence="4">
    <location>
        <begin position="463"/>
        <end position="475"/>
    </location>
</feature>
<dbReference type="InterPro" id="IPR031370">
    <property type="entry name" value="Aim3"/>
</dbReference>
<evidence type="ECO:0000256" key="2">
    <source>
        <dbReference type="ARBA" id="ARBA00005311"/>
    </source>
</evidence>
<dbReference type="GO" id="GO:0030479">
    <property type="term" value="C:actin cortical patch"/>
    <property type="evidence" value="ECO:0007669"/>
    <property type="project" value="InterPro"/>
</dbReference>
<sequence>MDEFWDKNKGSIVSGLKTAGKYGYQGTKYVAKTGYQASKKHYNSSNAAQKNRNGSNDGESDESSVHEARRIEQMNDPKMFPPPPLKPGQNQYRTDGSLISNGMSTQAYNQANPQQPILYSSPSDPFFNRNMGQGQEQRHYDRSMSFETSSYQSMPQQQQQQQQQQQAQYYQNTPFQQHGQGNQQGMPPHQMGQGYQQGMPQQQMGQGFQQGMQQQQMDQGYQQNSPQYISPHSTEQSFHNEAQPQQSQGNPEFEHQTANSIQNRPMVPLPSQIPMSELTTRNIAENVNNLPSSVLNPAAVAIGPQIKVKPFNREEYEASKHQKKEPIQLIDATALDPPPRHKYAGSATSSKGQSPVAPPVVSTDAGRSSSSSEHIRSGTSNKSSSTELQNQDKQEKAGIIGRYQEPVLNFAPPPKPHRSWEIPFDRNQAPLRPLVYSSKVSLNSTTSSLSPSAPPAIPKRSANESSPTGNTTGHATQPLPVVNSNEQKTDNTHPVQSSAKPVILGEYNEPTTSFAPPPKPHRSTESIGGKSQVLDSDTEVMSNFVESNPLPKSRSSASLSSFEHRTKNDDIARAAVFAGKRFDPNHFPVPPKPSQKARETQQKQTRRSPEPDLRSPSMTSLASKRSIESGSKFHGIQIMAPESLDYVPSEVTNAVDDECSGRKGSNDGTLQQFLQPSKQFKASAKMLDKEIIGDGNFQKGSGSESSTHAKILDNVTHGVSSLSLNKGLKDKMKPPTVKPKPAGFQLKPTDKKSSPPAVKPKPSNLADLSKDVFYDAVSTVPSKSVGKALDRRESDFRSRQSPPAPPAQRKAMPLPNKVTSGANSSKEGGSGKDDDDDINPFSIYKKEAVPAKDDTFH</sequence>
<feature type="compositionally biased region" description="Basic and acidic residues" evidence="4">
    <location>
        <begin position="63"/>
        <end position="75"/>
    </location>
</feature>
<dbReference type="EMBL" id="HE978315">
    <property type="protein sequence ID" value="CCK68597.1"/>
    <property type="molecule type" value="Genomic_DNA"/>
</dbReference>
<name>J7RUR6_HUIN7</name>
<dbReference type="HOGENOM" id="CLU_324433_0_0_1"/>
<evidence type="ECO:0000313" key="6">
    <source>
        <dbReference type="Proteomes" id="UP000006310"/>
    </source>
</evidence>
<feature type="region of interest" description="Disordered" evidence="4">
    <location>
        <begin position="440"/>
        <end position="634"/>
    </location>
</feature>
<feature type="compositionally biased region" description="Polar residues" evidence="4">
    <location>
        <begin position="482"/>
        <end position="499"/>
    </location>
</feature>
<feature type="region of interest" description="Disordered" evidence="4">
    <location>
        <begin position="40"/>
        <end position="258"/>
    </location>
</feature>
<organism evidence="5 6">
    <name type="scientific">Huiozyma naganishii (strain ATCC MYA-139 / BCRC 22969 / CBS 8797 / KCTC 17520 / NBRC 10181 / NCYC 3082 / Yp74L-3)</name>
    <name type="common">Yeast</name>
    <name type="synonym">Kazachstania naganishii</name>
    <dbReference type="NCBI Taxonomy" id="1071383"/>
    <lineage>
        <taxon>Eukaryota</taxon>
        <taxon>Fungi</taxon>
        <taxon>Dikarya</taxon>
        <taxon>Ascomycota</taxon>
        <taxon>Saccharomycotina</taxon>
        <taxon>Saccharomycetes</taxon>
        <taxon>Saccharomycetales</taxon>
        <taxon>Saccharomycetaceae</taxon>
        <taxon>Huiozyma</taxon>
    </lineage>
</organism>
<gene>
    <name evidence="5" type="primary">KNAG0B01500</name>
    <name evidence="5" type="ordered locus">KNAG_0B01500</name>
</gene>
<evidence type="ECO:0008006" key="7">
    <source>
        <dbReference type="Google" id="ProtNLM"/>
    </source>
</evidence>
<feature type="compositionally biased region" description="Basic and acidic residues" evidence="4">
    <location>
        <begin position="596"/>
        <end position="613"/>
    </location>
</feature>
<feature type="compositionally biased region" description="Polar residues" evidence="4">
    <location>
        <begin position="377"/>
        <end position="389"/>
    </location>
</feature>
<keyword evidence="6" id="KW-1185">Reference proteome</keyword>
<feature type="compositionally biased region" description="Basic and acidic residues" evidence="4">
    <location>
        <begin position="788"/>
        <end position="798"/>
    </location>
</feature>
<reference evidence="5 6" key="1">
    <citation type="journal article" date="2011" name="Proc. Natl. Acad. Sci. U.S.A.">
        <title>Evolutionary erosion of yeast sex chromosomes by mating-type switching accidents.</title>
        <authorList>
            <person name="Gordon J.L."/>
            <person name="Armisen D."/>
            <person name="Proux-Wera E."/>
            <person name="Oheigeartaigh S.S."/>
            <person name="Byrne K.P."/>
            <person name="Wolfe K.H."/>
        </authorList>
    </citation>
    <scope>NUCLEOTIDE SEQUENCE [LARGE SCALE GENOMIC DNA]</scope>
    <source>
        <strain evidence="6">ATCC MYA-139 / BCRC 22969 / CBS 8797 / CCRC 22969 / KCTC 17520 / NBRC 10181 / NCYC 3082</strain>
    </source>
</reference>
<comment type="subcellular location">
    <subcellularLocation>
        <location evidence="1">Membrane raft</location>
        <topology evidence="1">Peripheral membrane protein</topology>
    </subcellularLocation>
</comment>
<dbReference type="OrthoDB" id="3973404at2759"/>
<feature type="compositionally biased region" description="Low complexity" evidence="4">
    <location>
        <begin position="156"/>
        <end position="224"/>
    </location>
</feature>
<feature type="compositionally biased region" description="Polar residues" evidence="4">
    <location>
        <begin position="225"/>
        <end position="258"/>
    </location>
</feature>
<evidence type="ECO:0000313" key="5">
    <source>
        <dbReference type="EMBL" id="CCK68597.1"/>
    </source>
</evidence>
<dbReference type="GeneID" id="34524247"/>
<feature type="compositionally biased region" description="Basic and acidic residues" evidence="4">
    <location>
        <begin position="315"/>
        <end position="326"/>
    </location>
</feature>
<feature type="compositionally biased region" description="Low complexity" evidence="4">
    <location>
        <begin position="440"/>
        <end position="451"/>
    </location>
</feature>
<evidence type="ECO:0000256" key="4">
    <source>
        <dbReference type="SAM" id="MobiDB-lite"/>
    </source>
</evidence>
<feature type="compositionally biased region" description="Polar residues" evidence="4">
    <location>
        <begin position="145"/>
        <end position="155"/>
    </location>
</feature>
<protein>
    <recommendedName>
        <fullName evidence="7">Altered inheritance of mitochondria protein 3</fullName>
    </recommendedName>
</protein>
<dbReference type="STRING" id="1071383.J7RUR6"/>
<keyword evidence="3" id="KW-0472">Membrane</keyword>
<feature type="region of interest" description="Disordered" evidence="4">
    <location>
        <begin position="723"/>
        <end position="766"/>
    </location>
</feature>
<feature type="region of interest" description="Disordered" evidence="4">
    <location>
        <begin position="315"/>
        <end position="428"/>
    </location>
</feature>
<dbReference type="AlphaFoldDB" id="J7RUR6"/>
<evidence type="ECO:0000256" key="3">
    <source>
        <dbReference type="ARBA" id="ARBA00023136"/>
    </source>
</evidence>
<reference evidence="6" key="2">
    <citation type="submission" date="2012-08" db="EMBL/GenBank/DDBJ databases">
        <title>Genome sequence of Kazachstania naganishii.</title>
        <authorList>
            <person name="Gordon J.L."/>
            <person name="Armisen D."/>
            <person name="Proux-Wera E."/>
            <person name="OhEigeartaigh S.S."/>
            <person name="Byrne K.P."/>
            <person name="Wolfe K.H."/>
        </authorList>
    </citation>
    <scope>NUCLEOTIDE SEQUENCE [LARGE SCALE GENOMIC DNA]</scope>
    <source>
        <strain evidence="6">ATCC MYA-139 / BCRC 22969 / CBS 8797 / CCRC 22969 / KCTC 17520 / NBRC 10181 / NCYC 3082</strain>
    </source>
</reference>
<feature type="compositionally biased region" description="Polar residues" evidence="4">
    <location>
        <begin position="88"/>
        <end position="123"/>
    </location>
</feature>
<feature type="compositionally biased region" description="Basic and acidic residues" evidence="4">
    <location>
        <begin position="562"/>
        <end position="572"/>
    </location>
</feature>
<feature type="region of interest" description="Disordered" evidence="4">
    <location>
        <begin position="783"/>
        <end position="857"/>
    </location>
</feature>
<dbReference type="Pfam" id="PF17096">
    <property type="entry name" value="AIM3"/>
    <property type="match status" value="1"/>
</dbReference>
<dbReference type="GO" id="GO:0045121">
    <property type="term" value="C:membrane raft"/>
    <property type="evidence" value="ECO:0007669"/>
    <property type="project" value="UniProtKB-SubCell"/>
</dbReference>